<reference evidence="6" key="3">
    <citation type="submission" date="2025-08" db="UniProtKB">
        <authorList>
            <consortium name="Ensembl"/>
        </authorList>
    </citation>
    <scope>IDENTIFICATION</scope>
</reference>
<protein>
    <recommendedName>
        <fullName evidence="8">CUB domain-containing protein</fullName>
    </recommendedName>
</protein>
<feature type="domain" description="CUB" evidence="4">
    <location>
        <begin position="46"/>
        <end position="167"/>
    </location>
</feature>
<dbReference type="Pfam" id="PF00629">
    <property type="entry name" value="MAM"/>
    <property type="match status" value="1"/>
</dbReference>
<reference evidence="7" key="1">
    <citation type="journal article" date="2002" name="Science">
        <title>The draft genome of Ciona intestinalis: insights into chordate and vertebrate origins.</title>
        <authorList>
            <person name="Dehal P."/>
            <person name="Satou Y."/>
            <person name="Campbell R.K."/>
            <person name="Chapman J."/>
            <person name="Degnan B."/>
            <person name="De Tomaso A."/>
            <person name="Davidson B."/>
            <person name="Di Gregorio A."/>
            <person name="Gelpke M."/>
            <person name="Goodstein D.M."/>
            <person name="Harafuji N."/>
            <person name="Hastings K.E."/>
            <person name="Ho I."/>
            <person name="Hotta K."/>
            <person name="Huang W."/>
            <person name="Kawashima T."/>
            <person name="Lemaire P."/>
            <person name="Martinez D."/>
            <person name="Meinertzhagen I.A."/>
            <person name="Necula S."/>
            <person name="Nonaka M."/>
            <person name="Putnam N."/>
            <person name="Rash S."/>
            <person name="Saiga H."/>
            <person name="Satake M."/>
            <person name="Terry A."/>
            <person name="Yamada L."/>
            <person name="Wang H.G."/>
            <person name="Awazu S."/>
            <person name="Azumi K."/>
            <person name="Boore J."/>
            <person name="Branno M."/>
            <person name="Chin-Bow S."/>
            <person name="DeSantis R."/>
            <person name="Doyle S."/>
            <person name="Francino P."/>
            <person name="Keys D.N."/>
            <person name="Haga S."/>
            <person name="Hayashi H."/>
            <person name="Hino K."/>
            <person name="Imai K.S."/>
            <person name="Inaba K."/>
            <person name="Kano S."/>
            <person name="Kobayashi K."/>
            <person name="Kobayashi M."/>
            <person name="Lee B.I."/>
            <person name="Makabe K.W."/>
            <person name="Manohar C."/>
            <person name="Matassi G."/>
            <person name="Medina M."/>
            <person name="Mochizuki Y."/>
            <person name="Mount S."/>
            <person name="Morishita T."/>
            <person name="Miura S."/>
            <person name="Nakayama A."/>
            <person name="Nishizaka S."/>
            <person name="Nomoto H."/>
            <person name="Ohta F."/>
            <person name="Oishi K."/>
            <person name="Rigoutsos I."/>
            <person name="Sano M."/>
            <person name="Sasaki A."/>
            <person name="Sasakura Y."/>
            <person name="Shoguchi E."/>
            <person name="Shin-i T."/>
            <person name="Spagnuolo A."/>
            <person name="Stainier D."/>
            <person name="Suzuki M.M."/>
            <person name="Tassy O."/>
            <person name="Takatori N."/>
            <person name="Tokuoka M."/>
            <person name="Yagi K."/>
            <person name="Yoshizaki F."/>
            <person name="Wada S."/>
            <person name="Zhang C."/>
            <person name="Hyatt P.D."/>
            <person name="Larimer F."/>
            <person name="Detter C."/>
            <person name="Doggett N."/>
            <person name="Glavina T."/>
            <person name="Hawkins T."/>
            <person name="Richardson P."/>
            <person name="Lucas S."/>
            <person name="Kohara Y."/>
            <person name="Levine M."/>
            <person name="Satoh N."/>
            <person name="Rokhsar D.S."/>
        </authorList>
    </citation>
    <scope>NUCLEOTIDE SEQUENCE [LARGE SCALE GENOMIC DNA]</scope>
</reference>
<dbReference type="Ensembl" id="ENSCINT00000036008.1">
    <property type="protein sequence ID" value="ENSCINP00000033661.1"/>
    <property type="gene ID" value="ENSCING00000023004.1"/>
</dbReference>
<evidence type="ECO:0000256" key="1">
    <source>
        <dbReference type="ARBA" id="ARBA00022737"/>
    </source>
</evidence>
<evidence type="ECO:0008006" key="8">
    <source>
        <dbReference type="Google" id="ProtNLM"/>
    </source>
</evidence>
<dbReference type="EMBL" id="EAAA01000671">
    <property type="status" value="NOT_ANNOTATED_CDS"/>
    <property type="molecule type" value="Genomic_DNA"/>
</dbReference>
<name>H2XVH7_CIOIN</name>
<evidence type="ECO:0000259" key="5">
    <source>
        <dbReference type="PROSITE" id="PS50060"/>
    </source>
</evidence>
<reference evidence="6" key="4">
    <citation type="submission" date="2025-09" db="UniProtKB">
        <authorList>
            <consortium name="Ensembl"/>
        </authorList>
    </citation>
    <scope>IDENTIFICATION</scope>
</reference>
<evidence type="ECO:0000313" key="7">
    <source>
        <dbReference type="Proteomes" id="UP000008144"/>
    </source>
</evidence>
<dbReference type="PANTHER" id="PTHR24251:SF37">
    <property type="entry name" value="CUB DOMAIN-CONTAINING PROTEIN"/>
    <property type="match status" value="1"/>
</dbReference>
<evidence type="ECO:0000313" key="6">
    <source>
        <dbReference type="Ensembl" id="ENSCINP00000033661.1"/>
    </source>
</evidence>
<dbReference type="Proteomes" id="UP000008144">
    <property type="component" value="Chromosome 11"/>
</dbReference>
<dbReference type="CDD" id="cd00041">
    <property type="entry name" value="CUB"/>
    <property type="match status" value="1"/>
</dbReference>
<dbReference type="Pfam" id="PF00431">
    <property type="entry name" value="CUB"/>
    <property type="match status" value="1"/>
</dbReference>
<accession>H2XVH7</accession>
<dbReference type="PROSITE" id="PS01180">
    <property type="entry name" value="CUB"/>
    <property type="match status" value="1"/>
</dbReference>
<dbReference type="STRING" id="7719.ENSCINP00000033661"/>
<dbReference type="Gene3D" id="2.60.120.200">
    <property type="match status" value="1"/>
</dbReference>
<dbReference type="InterPro" id="IPR013320">
    <property type="entry name" value="ConA-like_dom_sf"/>
</dbReference>
<dbReference type="InParanoid" id="H2XVH7"/>
<feature type="disulfide bond" evidence="3">
    <location>
        <begin position="46"/>
        <end position="73"/>
    </location>
</feature>
<keyword evidence="2 3" id="KW-1015">Disulfide bond</keyword>
<evidence type="ECO:0000259" key="4">
    <source>
        <dbReference type="PROSITE" id="PS01180"/>
    </source>
</evidence>
<evidence type="ECO:0000256" key="2">
    <source>
        <dbReference type="ARBA" id="ARBA00023157"/>
    </source>
</evidence>
<dbReference type="OMA" id="HTHQSAD"/>
<dbReference type="GO" id="GO:0016020">
    <property type="term" value="C:membrane"/>
    <property type="evidence" value="ECO:0007669"/>
    <property type="project" value="InterPro"/>
</dbReference>
<sequence>MGKELLFAVTLLLVVTGIINVSYKSNFSNRTKRAIGTKPPGVQGTCGGARRGRSGYIASQNFPHGNYPAGLNCNWTIVVRTGYVIKFEFRYMDVEDAPVQKGSDCGADAISIYDGTRITDPLVGGQKFCGPDTVFNPVYSTKKRVRLNFKTDFSDQFEGFAIFWSAVRPPSVSFNCDFESLNGLCVGWTQHSSANFLWKHHSGRTPSGIMSATGPTNDHTHQSADGKYLYIEASGIQPGKRAI</sequence>
<feature type="domain" description="MAM" evidence="5">
    <location>
        <begin position="174"/>
        <end position="243"/>
    </location>
</feature>
<dbReference type="InterPro" id="IPR000859">
    <property type="entry name" value="CUB_dom"/>
</dbReference>
<comment type="caution">
    <text evidence="3">Lacks conserved residue(s) required for the propagation of feature annotation.</text>
</comment>
<dbReference type="SMART" id="SM00042">
    <property type="entry name" value="CUB"/>
    <property type="match status" value="1"/>
</dbReference>
<reference evidence="6" key="2">
    <citation type="journal article" date="2008" name="Genome Biol.">
        <title>Improved genome assembly and evidence-based global gene model set for the chordate Ciona intestinalis: new insight into intron and operon populations.</title>
        <authorList>
            <person name="Satou Y."/>
            <person name="Mineta K."/>
            <person name="Ogasawara M."/>
            <person name="Sasakura Y."/>
            <person name="Shoguchi E."/>
            <person name="Ueno K."/>
            <person name="Yamada L."/>
            <person name="Matsumoto J."/>
            <person name="Wasserscheid J."/>
            <person name="Dewar K."/>
            <person name="Wiley G.B."/>
            <person name="Macmil S.L."/>
            <person name="Roe B.A."/>
            <person name="Zeller R.W."/>
            <person name="Hastings K.E."/>
            <person name="Lemaire P."/>
            <person name="Lindquist E."/>
            <person name="Endo T."/>
            <person name="Hotta K."/>
            <person name="Inaba K."/>
        </authorList>
    </citation>
    <scope>NUCLEOTIDE SEQUENCE [LARGE SCALE GENOMIC DNA]</scope>
    <source>
        <strain evidence="6">wild type</strain>
    </source>
</reference>
<dbReference type="Gene3D" id="2.60.120.290">
    <property type="entry name" value="Spermadhesin, CUB domain"/>
    <property type="match status" value="1"/>
</dbReference>
<dbReference type="SUPFAM" id="SSF49899">
    <property type="entry name" value="Concanavalin A-like lectins/glucanases"/>
    <property type="match status" value="1"/>
</dbReference>
<proteinExistence type="predicted"/>
<dbReference type="SUPFAM" id="SSF49854">
    <property type="entry name" value="Spermadhesin, CUB domain"/>
    <property type="match status" value="1"/>
</dbReference>
<dbReference type="PANTHER" id="PTHR24251">
    <property type="entry name" value="OVOCHYMASE-RELATED"/>
    <property type="match status" value="1"/>
</dbReference>
<keyword evidence="7" id="KW-1185">Reference proteome</keyword>
<dbReference type="InterPro" id="IPR035914">
    <property type="entry name" value="Sperma_CUB_dom_sf"/>
</dbReference>
<keyword evidence="1" id="KW-0677">Repeat</keyword>
<dbReference type="AlphaFoldDB" id="H2XVH7"/>
<dbReference type="PROSITE" id="PS50060">
    <property type="entry name" value="MAM_2"/>
    <property type="match status" value="1"/>
</dbReference>
<evidence type="ECO:0000256" key="3">
    <source>
        <dbReference type="PROSITE-ProRule" id="PRU00059"/>
    </source>
</evidence>
<dbReference type="InterPro" id="IPR000998">
    <property type="entry name" value="MAM_dom"/>
</dbReference>
<organism evidence="6 7">
    <name type="scientific">Ciona intestinalis</name>
    <name type="common">Transparent sea squirt</name>
    <name type="synonym">Ascidia intestinalis</name>
    <dbReference type="NCBI Taxonomy" id="7719"/>
    <lineage>
        <taxon>Eukaryota</taxon>
        <taxon>Metazoa</taxon>
        <taxon>Chordata</taxon>
        <taxon>Tunicata</taxon>
        <taxon>Ascidiacea</taxon>
        <taxon>Phlebobranchia</taxon>
        <taxon>Cionidae</taxon>
        <taxon>Ciona</taxon>
    </lineage>
</organism>
<dbReference type="HOGENOM" id="CLU_1144785_0_0_1"/>
<dbReference type="FunFam" id="2.60.120.290:FF:000005">
    <property type="entry name" value="Procollagen C-endopeptidase enhancer 1"/>
    <property type="match status" value="1"/>
</dbReference>